<dbReference type="GO" id="GO:0046872">
    <property type="term" value="F:metal ion binding"/>
    <property type="evidence" value="ECO:0007669"/>
    <property type="project" value="UniProtKB-KW"/>
</dbReference>
<gene>
    <name evidence="9" type="ORF">ALO91_04839</name>
</gene>
<dbReference type="PANTHER" id="PTHR20855">
    <property type="entry name" value="ADIPOR/PROGESTIN RECEPTOR-RELATED"/>
    <property type="match status" value="1"/>
</dbReference>
<keyword evidence="3" id="KW-1003">Cell membrane</keyword>
<feature type="transmembrane region" description="Helical" evidence="8">
    <location>
        <begin position="68"/>
        <end position="87"/>
    </location>
</feature>
<dbReference type="PANTHER" id="PTHR20855:SF3">
    <property type="entry name" value="LD03007P"/>
    <property type="match status" value="1"/>
</dbReference>
<accession>A0A0P9IJW9</accession>
<organism evidence="9 10">
    <name type="scientific">Pseudomonas syringae pv. aceris</name>
    <dbReference type="NCBI Taxonomy" id="199198"/>
    <lineage>
        <taxon>Bacteria</taxon>
        <taxon>Pseudomonadati</taxon>
        <taxon>Pseudomonadota</taxon>
        <taxon>Gammaproteobacteria</taxon>
        <taxon>Pseudomonadales</taxon>
        <taxon>Pseudomonadaceae</taxon>
        <taxon>Pseudomonas</taxon>
        <taxon>Pseudomonas syringae</taxon>
    </lineage>
</organism>
<feature type="transmembrane region" description="Helical" evidence="8">
    <location>
        <begin position="187"/>
        <end position="206"/>
    </location>
</feature>
<evidence type="ECO:0000256" key="6">
    <source>
        <dbReference type="ARBA" id="ARBA00023136"/>
    </source>
</evidence>
<evidence type="ECO:0000256" key="5">
    <source>
        <dbReference type="ARBA" id="ARBA00022989"/>
    </source>
</evidence>
<keyword evidence="6 8" id="KW-0472">Membrane</keyword>
<dbReference type="GO" id="GO:0005886">
    <property type="term" value="C:plasma membrane"/>
    <property type="evidence" value="ECO:0007669"/>
    <property type="project" value="UniProtKB-SubCell"/>
</dbReference>
<evidence type="ECO:0000313" key="10">
    <source>
        <dbReference type="Proteomes" id="UP000050297"/>
    </source>
</evidence>
<dbReference type="Pfam" id="PF03006">
    <property type="entry name" value="HlyIII"/>
    <property type="match status" value="1"/>
</dbReference>
<dbReference type="AlphaFoldDB" id="A0A0P9IJW9"/>
<dbReference type="GO" id="GO:0140911">
    <property type="term" value="F:pore-forming activity"/>
    <property type="evidence" value="ECO:0007669"/>
    <property type="project" value="InterPro"/>
</dbReference>
<feature type="binding site" evidence="7">
    <location>
        <position position="213"/>
    </location>
    <ligand>
        <name>Zn(2+)</name>
        <dbReference type="ChEBI" id="CHEBI:29105"/>
    </ligand>
</feature>
<protein>
    <submittedName>
        <fullName evidence="9">HylII</fullName>
    </submittedName>
</protein>
<evidence type="ECO:0000256" key="4">
    <source>
        <dbReference type="ARBA" id="ARBA00022692"/>
    </source>
</evidence>
<feature type="binding site" evidence="7">
    <location>
        <position position="217"/>
    </location>
    <ligand>
        <name>Zn(2+)</name>
        <dbReference type="ChEBI" id="CHEBI:29105"/>
    </ligand>
</feature>
<feature type="transmembrane region" description="Helical" evidence="8">
    <location>
        <begin position="41"/>
        <end position="62"/>
    </location>
</feature>
<reference evidence="9 10" key="1">
    <citation type="submission" date="2015-09" db="EMBL/GenBank/DDBJ databases">
        <title>Genome announcement of multiple Pseudomonas syringae strains.</title>
        <authorList>
            <person name="Thakur S."/>
            <person name="Wang P.W."/>
            <person name="Gong Y."/>
            <person name="Weir B.S."/>
            <person name="Guttman D.S."/>
        </authorList>
    </citation>
    <scope>NUCLEOTIDE SEQUENCE [LARGE SCALE GENOMIC DNA]</scope>
    <source>
        <strain evidence="9 10">ICMP2802</strain>
    </source>
</reference>
<keyword evidence="4 8" id="KW-0812">Transmembrane</keyword>
<evidence type="ECO:0000256" key="3">
    <source>
        <dbReference type="ARBA" id="ARBA00022475"/>
    </source>
</evidence>
<evidence type="ECO:0000313" key="9">
    <source>
        <dbReference type="EMBL" id="KPW09692.1"/>
    </source>
</evidence>
<sequence length="236" mass="26225">MIVPCNDRYVALCFNNRERLSSVFSLGEGNKRMYYGEKFNAWSHLVGAVLAAVGAIWLLVMASLHGDVWKVVSMAIYGVCLVTLYSVSTVYHSVKGRSKSIMQKVDHFSIYLMIAGSYTPFCLVTLRGAWGWTLFGIVWGLALIGILQEIKPRSEARIMSIAIYAVMGWIVLVAVKPLLAALGVSGFIWLAGGGVLYTVGILFFAYDQIRHFHGIWHLFVIAGSLMHFVAICFYVL</sequence>
<feature type="binding site" evidence="7">
    <location>
        <position position="92"/>
    </location>
    <ligand>
        <name>Zn(2+)</name>
        <dbReference type="ChEBI" id="CHEBI:29105"/>
    </ligand>
</feature>
<name>A0A0P9IJW9_PSESX</name>
<feature type="transmembrane region" description="Helical" evidence="8">
    <location>
        <begin position="132"/>
        <end position="150"/>
    </location>
</feature>
<dbReference type="NCBIfam" id="TIGR01065">
    <property type="entry name" value="hlyIII"/>
    <property type="match status" value="1"/>
</dbReference>
<evidence type="ECO:0000256" key="2">
    <source>
        <dbReference type="ARBA" id="ARBA00008488"/>
    </source>
</evidence>
<dbReference type="PATRIC" id="fig|199198.5.peg.2035"/>
<evidence type="ECO:0000256" key="8">
    <source>
        <dbReference type="SAM" id="Phobius"/>
    </source>
</evidence>
<dbReference type="InterPro" id="IPR004254">
    <property type="entry name" value="AdipoR/HlyIII-related"/>
</dbReference>
<dbReference type="InterPro" id="IPR005744">
    <property type="entry name" value="Hy-lIII"/>
</dbReference>
<dbReference type="Proteomes" id="UP000050297">
    <property type="component" value="Unassembled WGS sequence"/>
</dbReference>
<comment type="similarity">
    <text evidence="2">Belongs to the UPF0073 (Hly-III) family.</text>
</comment>
<comment type="caution">
    <text evidence="9">The sequence shown here is derived from an EMBL/GenBank/DDBJ whole genome shotgun (WGS) entry which is preliminary data.</text>
</comment>
<proteinExistence type="inferred from homology"/>
<feature type="transmembrane region" description="Helical" evidence="8">
    <location>
        <begin position="215"/>
        <end position="235"/>
    </location>
</feature>
<keyword evidence="5 8" id="KW-1133">Transmembrane helix</keyword>
<keyword evidence="7" id="KW-0479">Metal-binding</keyword>
<feature type="transmembrane region" description="Helical" evidence="8">
    <location>
        <begin position="162"/>
        <end position="181"/>
    </location>
</feature>
<evidence type="ECO:0000256" key="7">
    <source>
        <dbReference type="PIRSR" id="PIRSR604254-1"/>
    </source>
</evidence>
<comment type="subcellular location">
    <subcellularLocation>
        <location evidence="1">Cell membrane</location>
        <topology evidence="1">Multi-pass membrane protein</topology>
    </subcellularLocation>
</comment>
<feature type="transmembrane region" description="Helical" evidence="8">
    <location>
        <begin position="108"/>
        <end position="126"/>
    </location>
</feature>
<dbReference type="EMBL" id="LJPM01000576">
    <property type="protein sequence ID" value="KPW09692.1"/>
    <property type="molecule type" value="Genomic_DNA"/>
</dbReference>
<keyword evidence="7" id="KW-0862">Zinc</keyword>
<evidence type="ECO:0000256" key="1">
    <source>
        <dbReference type="ARBA" id="ARBA00004651"/>
    </source>
</evidence>